<evidence type="ECO:0000256" key="1">
    <source>
        <dbReference type="ARBA" id="ARBA00004308"/>
    </source>
</evidence>
<dbReference type="Proteomes" id="UP000887578">
    <property type="component" value="Unplaced"/>
</dbReference>
<dbReference type="GO" id="GO:0005737">
    <property type="term" value="C:cytoplasm"/>
    <property type="evidence" value="ECO:0007669"/>
    <property type="project" value="TreeGrafter"/>
</dbReference>
<feature type="compositionally biased region" description="Polar residues" evidence="5">
    <location>
        <begin position="748"/>
        <end position="775"/>
    </location>
</feature>
<keyword evidence="3" id="KW-1133">Transmembrane helix</keyword>
<dbReference type="PANTHER" id="PTHR12953:SF0">
    <property type="entry name" value="SUN DOMAIN-CONTAINING OSSIFICATION FACTOR"/>
    <property type="match status" value="1"/>
</dbReference>
<feature type="region of interest" description="Disordered" evidence="5">
    <location>
        <begin position="748"/>
        <end position="863"/>
    </location>
</feature>
<keyword evidence="2" id="KW-0812">Transmembrane</keyword>
<dbReference type="PROSITE" id="PS51469">
    <property type="entry name" value="SUN"/>
    <property type="match status" value="1"/>
</dbReference>
<dbReference type="PANTHER" id="PTHR12953">
    <property type="entry name" value="MEMBRANE PROTEIN CH1 RELATED"/>
    <property type="match status" value="1"/>
</dbReference>
<feature type="compositionally biased region" description="Polar residues" evidence="5">
    <location>
        <begin position="837"/>
        <end position="854"/>
    </location>
</feature>
<evidence type="ECO:0000256" key="6">
    <source>
        <dbReference type="SAM" id="SignalP"/>
    </source>
</evidence>
<dbReference type="InterPro" id="IPR045120">
    <property type="entry name" value="Suco/Slp1-like"/>
</dbReference>
<dbReference type="GO" id="GO:0012505">
    <property type="term" value="C:endomembrane system"/>
    <property type="evidence" value="ECO:0007669"/>
    <property type="project" value="UniProtKB-SubCell"/>
</dbReference>
<evidence type="ECO:0000313" key="8">
    <source>
        <dbReference type="Proteomes" id="UP000887578"/>
    </source>
</evidence>
<evidence type="ECO:0000256" key="2">
    <source>
        <dbReference type="ARBA" id="ARBA00022692"/>
    </source>
</evidence>
<evidence type="ECO:0000313" key="9">
    <source>
        <dbReference type="WBParaSite" id="PDA_v2.g2292.t1"/>
    </source>
</evidence>
<name>A0A914Q702_9BILA</name>
<dbReference type="Gene3D" id="2.60.120.260">
    <property type="entry name" value="Galactose-binding domain-like"/>
    <property type="match status" value="1"/>
</dbReference>
<organism evidence="8 9">
    <name type="scientific">Panagrolaimus davidi</name>
    <dbReference type="NCBI Taxonomy" id="227884"/>
    <lineage>
        <taxon>Eukaryota</taxon>
        <taxon>Metazoa</taxon>
        <taxon>Ecdysozoa</taxon>
        <taxon>Nematoda</taxon>
        <taxon>Chromadorea</taxon>
        <taxon>Rhabditida</taxon>
        <taxon>Tylenchina</taxon>
        <taxon>Panagrolaimomorpha</taxon>
        <taxon>Panagrolaimoidea</taxon>
        <taxon>Panagrolaimidae</taxon>
        <taxon>Panagrolaimus</taxon>
    </lineage>
</organism>
<protein>
    <submittedName>
        <fullName evidence="9">SUN domain-containing protein</fullName>
    </submittedName>
</protein>
<dbReference type="GO" id="GO:0034975">
    <property type="term" value="P:protein folding in endoplasmic reticulum"/>
    <property type="evidence" value="ECO:0007669"/>
    <property type="project" value="TreeGrafter"/>
</dbReference>
<evidence type="ECO:0000256" key="4">
    <source>
        <dbReference type="ARBA" id="ARBA00023136"/>
    </source>
</evidence>
<dbReference type="GO" id="GO:0016020">
    <property type="term" value="C:membrane"/>
    <property type="evidence" value="ECO:0007669"/>
    <property type="project" value="InterPro"/>
</dbReference>
<reference evidence="9" key="1">
    <citation type="submission" date="2022-11" db="UniProtKB">
        <authorList>
            <consortium name="WormBaseParasite"/>
        </authorList>
    </citation>
    <scope>IDENTIFICATION</scope>
</reference>
<feature type="chain" id="PRO_5036880179" evidence="6">
    <location>
        <begin position="22"/>
        <end position="863"/>
    </location>
</feature>
<accession>A0A914Q702</accession>
<feature type="compositionally biased region" description="Polar residues" evidence="5">
    <location>
        <begin position="786"/>
        <end position="795"/>
    </location>
</feature>
<evidence type="ECO:0000259" key="7">
    <source>
        <dbReference type="PROSITE" id="PS51469"/>
    </source>
</evidence>
<feature type="signal peptide" evidence="6">
    <location>
        <begin position="1"/>
        <end position="21"/>
    </location>
</feature>
<proteinExistence type="predicted"/>
<evidence type="ECO:0000256" key="5">
    <source>
        <dbReference type="SAM" id="MobiDB-lite"/>
    </source>
</evidence>
<feature type="domain" description="SUN" evidence="7">
    <location>
        <begin position="174"/>
        <end position="339"/>
    </location>
</feature>
<dbReference type="AlphaFoldDB" id="A0A914Q702"/>
<sequence length="863" mass="96232">MVRFLSSVLIIFFLILPYAVQLDLSCPNKKREQFFELFEPRLPALSSIKHAPNFYSRSLLVPSSQESDEINATTDQCGPTLIDIEPLPTYDPVLNIDVNITDNQNENVTIPVSSNISDNAPSESEPPIKSFEEWTKQKLEQEKLKHHSVTNGNQNVDHLTPPIDKAAAASTIETVSIEEKVQTSRVVHSIPLVVSKRNYASKECGAKVIGSNDEAEKSSAILNDKEKDEYMRNACEKAKEKFVIIELCETIQPKSIELANYELFSSSPKSFRILGSERQPPVEWITLGEFEAADNREVQTFQIPEHNIYTKSIRLELLTHHGKEHYCTLSSFRVYGISMVDEYEAEATAAFGVTENAGAPMKITETLSNNLPAEEPLVIAPSISSEVTEPPLQTTLEIPPLDVIEPVVPLAPWQIRDCLKCENNHPKAVTAWLCYVFSPSMCSKRKILAWKNGTVILSKGQTKFLKAILQPRSLCPLYNTSVEKKAEEKHIASTTTVLPTKQENVITHTLETDVRKQTIVQHKQASNVPLPAGTTSHKESVFLKLNKRLSNLELNISLSSQYLAELSKQYVFHTEENRKNHEKTSKYIEEAISRASNTLSKQFGDEILKIQKEIEDLFAHFRAHASASNVPGPFEKGHSSGSLIIRFPVKEHCSSSEYDNIYLDESDGLWTTQQLVVVIAVMQATTFGMMFVLQYLWKNSASQKVVIISSDIDVKKIIAAEVQNELKEQLQKMQQHLMMTDTTTALILPNTSSSSSEHPTASTPFPPNTATSTAPSKKRRKKKRNANSGNNFSIPSSDKWDSTSVSSNISGPSTSVCSSTLTSISSLLKKKSSTASRDSCFTSESTENVPSSKQHLFPPYLTH</sequence>
<comment type="subcellular location">
    <subcellularLocation>
        <location evidence="1">Endomembrane system</location>
    </subcellularLocation>
</comment>
<feature type="compositionally biased region" description="Basic residues" evidence="5">
    <location>
        <begin position="776"/>
        <end position="785"/>
    </location>
</feature>
<feature type="compositionally biased region" description="Low complexity" evidence="5">
    <location>
        <begin position="802"/>
        <end position="827"/>
    </location>
</feature>
<keyword evidence="4" id="KW-0472">Membrane</keyword>
<dbReference type="WBParaSite" id="PDA_v2.g2292.t1">
    <property type="protein sequence ID" value="PDA_v2.g2292.t1"/>
    <property type="gene ID" value="PDA_v2.g2292"/>
</dbReference>
<keyword evidence="8" id="KW-1185">Reference proteome</keyword>
<evidence type="ECO:0000256" key="3">
    <source>
        <dbReference type="ARBA" id="ARBA00022989"/>
    </source>
</evidence>
<dbReference type="InterPro" id="IPR012919">
    <property type="entry name" value="SUN_dom"/>
</dbReference>
<keyword evidence="6" id="KW-0732">Signal</keyword>
<dbReference type="Pfam" id="PF07738">
    <property type="entry name" value="Sad1_UNC"/>
    <property type="match status" value="1"/>
</dbReference>